<accession>A0A4V3CY60</accession>
<feature type="domain" description="NAD-dependent epimerase/dehydratase" evidence="1">
    <location>
        <begin position="2"/>
        <end position="226"/>
    </location>
</feature>
<organism evidence="2 3">
    <name type="scientific">Labedaea rhizosphaerae</name>
    <dbReference type="NCBI Taxonomy" id="598644"/>
    <lineage>
        <taxon>Bacteria</taxon>
        <taxon>Bacillati</taxon>
        <taxon>Actinomycetota</taxon>
        <taxon>Actinomycetes</taxon>
        <taxon>Pseudonocardiales</taxon>
        <taxon>Pseudonocardiaceae</taxon>
        <taxon>Labedaea</taxon>
    </lineage>
</organism>
<reference evidence="2 3" key="1">
    <citation type="submission" date="2019-03" db="EMBL/GenBank/DDBJ databases">
        <title>Genomic Encyclopedia of Type Strains, Phase IV (KMG-IV): sequencing the most valuable type-strain genomes for metagenomic binning, comparative biology and taxonomic classification.</title>
        <authorList>
            <person name="Goeker M."/>
        </authorList>
    </citation>
    <scope>NUCLEOTIDE SEQUENCE [LARGE SCALE GENOMIC DNA]</scope>
    <source>
        <strain evidence="2 3">DSM 45361</strain>
    </source>
</reference>
<dbReference type="InterPro" id="IPR001509">
    <property type="entry name" value="Epimerase_deHydtase"/>
</dbReference>
<proteinExistence type="predicted"/>
<dbReference type="Gene3D" id="3.40.50.720">
    <property type="entry name" value="NAD(P)-binding Rossmann-like Domain"/>
    <property type="match status" value="1"/>
</dbReference>
<protein>
    <submittedName>
        <fullName evidence="2">Nucleoside-diphosphate-sugar epimerase</fullName>
    </submittedName>
</protein>
<evidence type="ECO:0000313" key="2">
    <source>
        <dbReference type="EMBL" id="TDP92888.1"/>
    </source>
</evidence>
<dbReference type="Proteomes" id="UP000295444">
    <property type="component" value="Unassembled WGS sequence"/>
</dbReference>
<name>A0A4V3CY60_LABRH</name>
<dbReference type="InterPro" id="IPR036291">
    <property type="entry name" value="NAD(P)-bd_dom_sf"/>
</dbReference>
<dbReference type="SUPFAM" id="SSF51735">
    <property type="entry name" value="NAD(P)-binding Rossmann-fold domains"/>
    <property type="match status" value="1"/>
</dbReference>
<dbReference type="InterPro" id="IPR050177">
    <property type="entry name" value="Lipid_A_modif_metabolic_enz"/>
</dbReference>
<comment type="caution">
    <text evidence="2">The sequence shown here is derived from an EMBL/GenBank/DDBJ whole genome shotgun (WGS) entry which is preliminary data.</text>
</comment>
<keyword evidence="3" id="KW-1185">Reference proteome</keyword>
<dbReference type="PANTHER" id="PTHR43245">
    <property type="entry name" value="BIFUNCTIONAL POLYMYXIN RESISTANCE PROTEIN ARNA"/>
    <property type="match status" value="1"/>
</dbReference>
<evidence type="ECO:0000259" key="1">
    <source>
        <dbReference type="Pfam" id="PF01370"/>
    </source>
</evidence>
<gene>
    <name evidence="2" type="ORF">EV186_107123</name>
</gene>
<dbReference type="EMBL" id="SNXZ01000007">
    <property type="protein sequence ID" value="TDP92888.1"/>
    <property type="molecule type" value="Genomic_DNA"/>
</dbReference>
<sequence>MLGASGFIGSAVSAALTARPGRLRLVARRPSPVPDDAVADVEVLAADLTAPGVLADAVADADAVVHLVAHTEGGWRVSDGDTAAERVNLGLIEDLVEVCRARDGSVPPVVVFASSALIGDSDDAGGPRTAYCRQKLAAERLLAGATGQGVLRGVSLRLSSVYGHGPQAAPRVVEVMVRKAIAGEQLTMWHDGTIRRDLLHVDDATTAVLSALAHADRLAGGHWPIGTGRGEPLGKVFEEISEIVADHTGEPAVSVVTVDPPPNSYATDLVDLETDASRFQAVTGWRPQVSLRAGLRRTVEALAGSASR</sequence>
<evidence type="ECO:0000313" key="3">
    <source>
        <dbReference type="Proteomes" id="UP000295444"/>
    </source>
</evidence>
<dbReference type="Pfam" id="PF01370">
    <property type="entry name" value="Epimerase"/>
    <property type="match status" value="1"/>
</dbReference>
<dbReference type="AlphaFoldDB" id="A0A4V3CY60"/>